<reference evidence="2" key="1">
    <citation type="submission" date="2015-09" db="EMBL/GenBank/DDBJ databases">
        <title>De novo assembly of Pectinophora gossypiella (Pink Bollworm) gut transcriptome.</title>
        <authorList>
            <person name="Tassone E.E."/>
        </authorList>
    </citation>
    <scope>NUCLEOTIDE SEQUENCE</scope>
</reference>
<organism evidence="2">
    <name type="scientific">Pectinophora gossypiella</name>
    <name type="common">Cotton pink bollworm</name>
    <name type="synonym">Depressaria gossypiella</name>
    <dbReference type="NCBI Taxonomy" id="13191"/>
    <lineage>
        <taxon>Eukaryota</taxon>
        <taxon>Metazoa</taxon>
        <taxon>Ecdysozoa</taxon>
        <taxon>Arthropoda</taxon>
        <taxon>Hexapoda</taxon>
        <taxon>Insecta</taxon>
        <taxon>Pterygota</taxon>
        <taxon>Neoptera</taxon>
        <taxon>Endopterygota</taxon>
        <taxon>Lepidoptera</taxon>
        <taxon>Glossata</taxon>
        <taxon>Ditrysia</taxon>
        <taxon>Gelechioidea</taxon>
        <taxon>Gelechiidae</taxon>
        <taxon>Apatetrinae</taxon>
        <taxon>Pectinophora</taxon>
    </lineage>
</organism>
<accession>A0A1E1W858</accession>
<protein>
    <submittedName>
        <fullName evidence="2">Uncharacterized protein</fullName>
    </submittedName>
</protein>
<name>A0A1E1W858_PECGO</name>
<dbReference type="AlphaFoldDB" id="A0A1E1W858"/>
<proteinExistence type="predicted"/>
<feature type="compositionally biased region" description="Polar residues" evidence="1">
    <location>
        <begin position="93"/>
        <end position="114"/>
    </location>
</feature>
<dbReference type="EMBL" id="GDQN01007874">
    <property type="protein sequence ID" value="JAT83180.1"/>
    <property type="molecule type" value="Transcribed_RNA"/>
</dbReference>
<feature type="non-terminal residue" evidence="2">
    <location>
        <position position="1"/>
    </location>
</feature>
<feature type="region of interest" description="Disordered" evidence="1">
    <location>
        <begin position="91"/>
        <end position="114"/>
    </location>
</feature>
<dbReference type="OrthoDB" id="5864971at2759"/>
<feature type="non-terminal residue" evidence="2">
    <location>
        <position position="114"/>
    </location>
</feature>
<evidence type="ECO:0000256" key="1">
    <source>
        <dbReference type="SAM" id="MobiDB-lite"/>
    </source>
</evidence>
<evidence type="ECO:0000313" key="2">
    <source>
        <dbReference type="EMBL" id="JAT83180.1"/>
    </source>
</evidence>
<sequence>ETPKMSEAPFMLRRQRPIVGRKILSPEATPTERVQAPPKLPEESATTIWQEEPILLQQTPPNKFFIEHKNYTQNVFYELFPVENRGFEFKTPVKTSPPSYESMSVSNVSPMSIS</sequence>
<gene>
    <name evidence="2" type="ORF">g.16843</name>
</gene>